<reference evidence="1" key="1">
    <citation type="journal article" date="2014" name="Int. J. Syst. Evol. Microbiol.">
        <title>Complete genome sequence of Corynebacterium casei LMG S-19264T (=DSM 44701T), isolated from a smear-ripened cheese.</title>
        <authorList>
            <consortium name="US DOE Joint Genome Institute (JGI-PGF)"/>
            <person name="Walter F."/>
            <person name="Albersmeier A."/>
            <person name="Kalinowski J."/>
            <person name="Ruckert C."/>
        </authorList>
    </citation>
    <scope>NUCLEOTIDE SEQUENCE</scope>
    <source>
        <strain evidence="1">CGMCC 1.8984</strain>
    </source>
</reference>
<organism evidence="1 2">
    <name type="scientific">Agromyces bauzanensis</name>
    <dbReference type="NCBI Taxonomy" id="1308924"/>
    <lineage>
        <taxon>Bacteria</taxon>
        <taxon>Bacillati</taxon>
        <taxon>Actinomycetota</taxon>
        <taxon>Actinomycetes</taxon>
        <taxon>Micrococcales</taxon>
        <taxon>Microbacteriaceae</taxon>
        <taxon>Agromyces</taxon>
    </lineage>
</organism>
<proteinExistence type="predicted"/>
<keyword evidence="2" id="KW-1185">Reference proteome</keyword>
<gene>
    <name evidence="1" type="ORF">GCM10011372_29040</name>
</gene>
<name>A0A917UVP0_9MICO</name>
<evidence type="ECO:0000313" key="1">
    <source>
        <dbReference type="EMBL" id="GGJ88635.1"/>
    </source>
</evidence>
<evidence type="ECO:0000313" key="2">
    <source>
        <dbReference type="Proteomes" id="UP000636956"/>
    </source>
</evidence>
<dbReference type="Proteomes" id="UP000636956">
    <property type="component" value="Unassembled WGS sequence"/>
</dbReference>
<dbReference type="RefSeq" id="WP_188744134.1">
    <property type="nucleotide sequence ID" value="NZ_BAABFW010000026.1"/>
</dbReference>
<sequence>MDKTVVVLLGRTGIVIDTVQRQLALPDLRLIGGTGIDDVRSAFAQGKVDHVLMGAGIDLDTRLQIVREIFELSETTTVHMKDRVSGPGGFLPFLRAVLRGLRDYEPSSSD</sequence>
<reference evidence="1" key="2">
    <citation type="submission" date="2020-09" db="EMBL/GenBank/DDBJ databases">
        <authorList>
            <person name="Sun Q."/>
            <person name="Zhou Y."/>
        </authorList>
    </citation>
    <scope>NUCLEOTIDE SEQUENCE</scope>
    <source>
        <strain evidence="1">CGMCC 1.8984</strain>
    </source>
</reference>
<dbReference type="EMBL" id="BMMD01000018">
    <property type="protein sequence ID" value="GGJ88635.1"/>
    <property type="molecule type" value="Genomic_DNA"/>
</dbReference>
<protein>
    <submittedName>
        <fullName evidence="1">Uncharacterized protein</fullName>
    </submittedName>
</protein>
<dbReference type="AlphaFoldDB" id="A0A917UVP0"/>
<accession>A0A917UVP0</accession>
<comment type="caution">
    <text evidence="1">The sequence shown here is derived from an EMBL/GenBank/DDBJ whole genome shotgun (WGS) entry which is preliminary data.</text>
</comment>